<gene>
    <name evidence="2" type="ORF">C1645_805421</name>
</gene>
<name>A0A397T234_9GLOM</name>
<feature type="compositionally biased region" description="Low complexity" evidence="1">
    <location>
        <begin position="119"/>
        <end position="189"/>
    </location>
</feature>
<sequence>MTQTNPIEANKENIANILAGIRVHLYRGIGKEREDKASAPASTSYYQYRAPQFYKTPSGEIKRDREPGSKEVTFVPRAPNVYLSQLNPRAGPTYIKKVTLAEGNKVIKEKFNNNTWWPGSSGSSKKTDSSGSSGSSKKTSSSSSSSSSKKTGSSGSSGSSKKTSSSSSSSSSKKTSGSSGSGKKTGSSNKKGKNV</sequence>
<comment type="caution">
    <text evidence="2">The sequence shown here is derived from an EMBL/GenBank/DDBJ whole genome shotgun (WGS) entry which is preliminary data.</text>
</comment>
<dbReference type="AlphaFoldDB" id="A0A397T234"/>
<feature type="region of interest" description="Disordered" evidence="1">
    <location>
        <begin position="111"/>
        <end position="195"/>
    </location>
</feature>
<evidence type="ECO:0000256" key="1">
    <source>
        <dbReference type="SAM" id="MobiDB-lite"/>
    </source>
</evidence>
<protein>
    <submittedName>
        <fullName evidence="2">Uncharacterized protein</fullName>
    </submittedName>
</protein>
<keyword evidence="3" id="KW-1185">Reference proteome</keyword>
<proteinExistence type="predicted"/>
<dbReference type="Proteomes" id="UP000265703">
    <property type="component" value="Unassembled WGS sequence"/>
</dbReference>
<evidence type="ECO:0000313" key="3">
    <source>
        <dbReference type="Proteomes" id="UP000265703"/>
    </source>
</evidence>
<reference evidence="2 3" key="1">
    <citation type="submission" date="2018-06" db="EMBL/GenBank/DDBJ databases">
        <title>Comparative genomics reveals the genomic features of Rhizophagus irregularis, R. cerebriforme, R. diaphanum and Gigaspora rosea, and their symbiotic lifestyle signature.</title>
        <authorList>
            <person name="Morin E."/>
            <person name="San Clemente H."/>
            <person name="Chen E.C.H."/>
            <person name="De La Providencia I."/>
            <person name="Hainaut M."/>
            <person name="Kuo A."/>
            <person name="Kohler A."/>
            <person name="Murat C."/>
            <person name="Tang N."/>
            <person name="Roy S."/>
            <person name="Loubradou J."/>
            <person name="Henrissat B."/>
            <person name="Grigoriev I.V."/>
            <person name="Corradi N."/>
            <person name="Roux C."/>
            <person name="Martin F.M."/>
        </authorList>
    </citation>
    <scope>NUCLEOTIDE SEQUENCE [LARGE SCALE GENOMIC DNA]</scope>
    <source>
        <strain evidence="2 3">DAOM 227022</strain>
    </source>
</reference>
<dbReference type="EMBL" id="QKYT01000165">
    <property type="protein sequence ID" value="RIA90956.1"/>
    <property type="molecule type" value="Genomic_DNA"/>
</dbReference>
<organism evidence="2 3">
    <name type="scientific">Glomus cerebriforme</name>
    <dbReference type="NCBI Taxonomy" id="658196"/>
    <lineage>
        <taxon>Eukaryota</taxon>
        <taxon>Fungi</taxon>
        <taxon>Fungi incertae sedis</taxon>
        <taxon>Mucoromycota</taxon>
        <taxon>Glomeromycotina</taxon>
        <taxon>Glomeromycetes</taxon>
        <taxon>Glomerales</taxon>
        <taxon>Glomeraceae</taxon>
        <taxon>Glomus</taxon>
    </lineage>
</organism>
<accession>A0A397T234</accession>
<evidence type="ECO:0000313" key="2">
    <source>
        <dbReference type="EMBL" id="RIA90956.1"/>
    </source>
</evidence>